<dbReference type="AlphaFoldDB" id="A0AAD9SX99"/>
<keyword evidence="2 7" id="KW-0645">Protease</keyword>
<feature type="domain" description="Peptidase M3A/M3B catalytic" evidence="8">
    <location>
        <begin position="220"/>
        <end position="715"/>
    </location>
</feature>
<dbReference type="InterPro" id="IPR024079">
    <property type="entry name" value="MetalloPept_cat_dom_sf"/>
</dbReference>
<dbReference type="InterPro" id="IPR001567">
    <property type="entry name" value="Pept_M3A_M3B_dom"/>
</dbReference>
<dbReference type="GO" id="GO:0006508">
    <property type="term" value="P:proteolysis"/>
    <property type="evidence" value="ECO:0007669"/>
    <property type="project" value="UniProtKB-KW"/>
</dbReference>
<evidence type="ECO:0000256" key="2">
    <source>
        <dbReference type="ARBA" id="ARBA00022670"/>
    </source>
</evidence>
<evidence type="ECO:0000256" key="3">
    <source>
        <dbReference type="ARBA" id="ARBA00022723"/>
    </source>
</evidence>
<reference evidence="9" key="1">
    <citation type="submission" date="2023-06" db="EMBL/GenBank/DDBJ databases">
        <title>Draft genome of Marssonina rosae.</title>
        <authorList>
            <person name="Cheng Q."/>
        </authorList>
    </citation>
    <scope>NUCLEOTIDE SEQUENCE</scope>
    <source>
        <strain evidence="9">R4</strain>
    </source>
</reference>
<dbReference type="Gene3D" id="1.10.1370.10">
    <property type="entry name" value="Neurolysin, domain 3"/>
    <property type="match status" value="1"/>
</dbReference>
<keyword evidence="6 7" id="KW-0482">Metalloprotease</keyword>
<accession>A0AAD9SX99</accession>
<dbReference type="InterPro" id="IPR024077">
    <property type="entry name" value="Neurolysin/TOP_dom2"/>
</dbReference>
<keyword evidence="4 7" id="KW-0378">Hydrolase</keyword>
<gene>
    <name evidence="9" type="ORF">QTJ16_004788</name>
</gene>
<dbReference type="Gene3D" id="1.20.1050.40">
    <property type="entry name" value="Endopeptidase. Chain P, domain 1"/>
    <property type="match status" value="1"/>
</dbReference>
<dbReference type="PANTHER" id="PTHR11804:SF84">
    <property type="entry name" value="SACCHAROLYSIN"/>
    <property type="match status" value="1"/>
</dbReference>
<comment type="caution">
    <text evidence="9">The sequence shown here is derived from an EMBL/GenBank/DDBJ whole genome shotgun (WGS) entry which is preliminary data.</text>
</comment>
<dbReference type="GO" id="GO:0006518">
    <property type="term" value="P:peptide metabolic process"/>
    <property type="evidence" value="ECO:0007669"/>
    <property type="project" value="TreeGrafter"/>
</dbReference>
<evidence type="ECO:0000256" key="7">
    <source>
        <dbReference type="RuleBase" id="RU003435"/>
    </source>
</evidence>
<dbReference type="PANTHER" id="PTHR11804">
    <property type="entry name" value="PROTEASE M3 THIMET OLIGOPEPTIDASE-RELATED"/>
    <property type="match status" value="1"/>
</dbReference>
<keyword evidence="3 7" id="KW-0479">Metal-binding</keyword>
<evidence type="ECO:0000256" key="6">
    <source>
        <dbReference type="ARBA" id="ARBA00023049"/>
    </source>
</evidence>
<dbReference type="FunFam" id="3.40.390.10:FF:000074">
    <property type="entry name" value="Metalloprotease"/>
    <property type="match status" value="1"/>
</dbReference>
<dbReference type="Gene3D" id="3.40.390.10">
    <property type="entry name" value="Collagenase (Catalytic Domain)"/>
    <property type="match status" value="1"/>
</dbReference>
<evidence type="ECO:0000313" key="9">
    <source>
        <dbReference type="EMBL" id="KAK2625476.1"/>
    </source>
</evidence>
<dbReference type="InterPro" id="IPR024080">
    <property type="entry name" value="Neurolysin/TOP_N"/>
</dbReference>
<dbReference type="InterPro" id="IPR045090">
    <property type="entry name" value="Pept_M3A_M3B"/>
</dbReference>
<protein>
    <recommendedName>
        <fullName evidence="8">Peptidase M3A/M3B catalytic domain-containing protein</fullName>
    </recommendedName>
</protein>
<dbReference type="SUPFAM" id="SSF55486">
    <property type="entry name" value="Metalloproteases ('zincins'), catalytic domain"/>
    <property type="match status" value="1"/>
</dbReference>
<comment type="similarity">
    <text evidence="1 7">Belongs to the peptidase M3 family.</text>
</comment>
<dbReference type="CDD" id="cd06455">
    <property type="entry name" value="M3A_TOP"/>
    <property type="match status" value="1"/>
</dbReference>
<comment type="cofactor">
    <cofactor evidence="7">
        <name>Zn(2+)</name>
        <dbReference type="ChEBI" id="CHEBI:29105"/>
    </cofactor>
    <text evidence="7">Binds 1 zinc ion.</text>
</comment>
<proteinExistence type="inferred from homology"/>
<evidence type="ECO:0000256" key="1">
    <source>
        <dbReference type="ARBA" id="ARBA00006040"/>
    </source>
</evidence>
<keyword evidence="10" id="KW-1185">Reference proteome</keyword>
<evidence type="ECO:0000259" key="8">
    <source>
        <dbReference type="Pfam" id="PF01432"/>
    </source>
</evidence>
<name>A0AAD9SX99_9HELO</name>
<dbReference type="Proteomes" id="UP001285354">
    <property type="component" value="Unassembled WGS sequence"/>
</dbReference>
<evidence type="ECO:0000256" key="5">
    <source>
        <dbReference type="ARBA" id="ARBA00022833"/>
    </source>
</evidence>
<evidence type="ECO:0000256" key="4">
    <source>
        <dbReference type="ARBA" id="ARBA00022801"/>
    </source>
</evidence>
<evidence type="ECO:0000313" key="10">
    <source>
        <dbReference type="Proteomes" id="UP001285354"/>
    </source>
</evidence>
<keyword evidence="5 7" id="KW-0862">Zinc</keyword>
<dbReference type="GO" id="GO:0005758">
    <property type="term" value="C:mitochondrial intermembrane space"/>
    <property type="evidence" value="ECO:0007669"/>
    <property type="project" value="TreeGrafter"/>
</dbReference>
<dbReference type="EMBL" id="JAUBYV010000007">
    <property type="protein sequence ID" value="KAK2625476.1"/>
    <property type="molecule type" value="Genomic_DNA"/>
</dbReference>
<sequence length="723" mass="81759">MPTTSFREPPQLPIAFTQSPSDLRDITQAAITASRDTLEQLVRIPAAQATFANFVLPWIHDRNQRMKASSLTSFFRSVHPSAEMRDASIECVKMWSEYSLEVVARPQVYMLFKAVKERGEVLDDECAYYLERRISGLERSGAALEEGQVKERFQAVSKRIDDIEAEGSKRIRMESGGIWFTEDELEGFPRDALEALTKGEGENEGRLKLTFGTVDMDMCLKNCVASQTRRRMFIGHETKCPENVPLFKEMVQLRAERAELLGYKCHADITIQNRMMTAESVGALLNDLEEKTAPASETSREKLRKLKREHLTCLGFNDAEIDDRLYLWDQLFYMSLREQWGANLDQSKIAEYFTLEETIRGLLENFETLFGVVFMELTSESRQTLMEKCGQTGDAMAWHDDVEAYSVWDEDEAGGGFLGYLYLDLLKREGKRDHACCITLQSGFEKADGQRYYPSACLVMAIQHATATKPTLVRHRTVVTMFHELGHGIHSLVGKTRFAETSGTKVARDFVEVPSRMLENFCWDPIILQRVSRHYSHLSPECMAAWTGDNPAEAEPPEKAPLELLKKLSASHKATLAPLAQRQVSLAKFDMAVHSVSSGEAKVLDPGETYNRIRKDTTGLCGPELGAGGYDWGYGHSRFSHMFGGYDAGYYTYVIASVYSTDLYQTRFAKDPMNGDEGRRYRQLILSRGGSRPEMELLEEYLGRKPNGAAFARAIEPTLDDNL</sequence>
<dbReference type="GO" id="GO:0004222">
    <property type="term" value="F:metalloendopeptidase activity"/>
    <property type="evidence" value="ECO:0007669"/>
    <property type="project" value="InterPro"/>
</dbReference>
<organism evidence="9 10">
    <name type="scientific">Diplocarpon rosae</name>
    <dbReference type="NCBI Taxonomy" id="946125"/>
    <lineage>
        <taxon>Eukaryota</taxon>
        <taxon>Fungi</taxon>
        <taxon>Dikarya</taxon>
        <taxon>Ascomycota</taxon>
        <taxon>Pezizomycotina</taxon>
        <taxon>Leotiomycetes</taxon>
        <taxon>Helotiales</taxon>
        <taxon>Drepanopezizaceae</taxon>
        <taxon>Diplocarpon</taxon>
    </lineage>
</organism>
<dbReference type="Pfam" id="PF01432">
    <property type="entry name" value="Peptidase_M3"/>
    <property type="match status" value="1"/>
</dbReference>
<dbReference type="GO" id="GO:0046872">
    <property type="term" value="F:metal ion binding"/>
    <property type="evidence" value="ECO:0007669"/>
    <property type="project" value="UniProtKB-UniRule"/>
</dbReference>